<dbReference type="SUPFAM" id="SSF90123">
    <property type="entry name" value="ABC transporter transmembrane region"/>
    <property type="match status" value="1"/>
</dbReference>
<feature type="region of interest" description="Disordered" evidence="6">
    <location>
        <begin position="414"/>
        <end position="510"/>
    </location>
</feature>
<evidence type="ECO:0000256" key="2">
    <source>
        <dbReference type="ARBA" id="ARBA00022741"/>
    </source>
</evidence>
<feature type="compositionally biased region" description="Low complexity" evidence="6">
    <location>
        <begin position="452"/>
        <end position="461"/>
    </location>
</feature>
<name>A0A0C3BWH1_HEBCY</name>
<keyword evidence="2" id="KW-0547">Nucleotide-binding</keyword>
<reference evidence="9" key="2">
    <citation type="submission" date="2015-01" db="EMBL/GenBank/DDBJ databases">
        <title>Evolutionary Origins and Diversification of the Mycorrhizal Mutualists.</title>
        <authorList>
            <consortium name="DOE Joint Genome Institute"/>
            <consortium name="Mycorrhizal Genomics Consortium"/>
            <person name="Kohler A."/>
            <person name="Kuo A."/>
            <person name="Nagy L.G."/>
            <person name="Floudas D."/>
            <person name="Copeland A."/>
            <person name="Barry K.W."/>
            <person name="Cichocki N."/>
            <person name="Veneault-Fourrey C."/>
            <person name="LaButti K."/>
            <person name="Lindquist E.A."/>
            <person name="Lipzen A."/>
            <person name="Lundell T."/>
            <person name="Morin E."/>
            <person name="Murat C."/>
            <person name="Riley R."/>
            <person name="Ohm R."/>
            <person name="Sun H."/>
            <person name="Tunlid A."/>
            <person name="Henrissat B."/>
            <person name="Grigoriev I.V."/>
            <person name="Hibbett D.S."/>
            <person name="Martin F."/>
        </authorList>
    </citation>
    <scope>NUCLEOTIDE SEQUENCE [LARGE SCALE GENOMIC DNA]</scope>
    <source>
        <strain evidence="9">h7</strain>
    </source>
</reference>
<dbReference type="OrthoDB" id="6500128at2759"/>
<dbReference type="GO" id="GO:0042626">
    <property type="term" value="F:ATPase-coupled transmembrane transporter activity"/>
    <property type="evidence" value="ECO:0007669"/>
    <property type="project" value="TreeGrafter"/>
</dbReference>
<dbReference type="AlphaFoldDB" id="A0A0C3BWH1"/>
<dbReference type="PANTHER" id="PTHR24223">
    <property type="entry name" value="ATP-BINDING CASSETTE SUB-FAMILY C"/>
    <property type="match status" value="1"/>
</dbReference>
<evidence type="ECO:0000313" key="9">
    <source>
        <dbReference type="Proteomes" id="UP000053424"/>
    </source>
</evidence>
<feature type="transmembrane region" description="Helical" evidence="7">
    <location>
        <begin position="208"/>
        <end position="228"/>
    </location>
</feature>
<gene>
    <name evidence="8" type="ORF">M413DRAFT_28066</name>
</gene>
<evidence type="ECO:0000256" key="4">
    <source>
        <dbReference type="ARBA" id="ARBA00022989"/>
    </source>
</evidence>
<dbReference type="GO" id="GO:0005524">
    <property type="term" value="F:ATP binding"/>
    <property type="evidence" value="ECO:0007669"/>
    <property type="project" value="UniProtKB-KW"/>
</dbReference>
<sequence length="554" mass="61329">MDSSGRGFMLQDGGTNPLYRLVFPVGKEEVWRLFNDIRAIPLAVAAISFGILALHVLFRGIYSYYVNGKTDSRETEDGDQDGFGGLATRSEGLRGRLTAHIRIFGGYTIFGFMLARLLGSVVLFYLSTVTLAQCEKVQFPECPEAYFTIPYGYATVLAFVSVISKSWSTPAIAANLLTFLSTLGVYAYRDLWPLAKYDGQPADAAEGSVLWIKIALLAFTAVFIPLFVPRRYIPLDPKNPTIPPNPEQTSSIFSTMTYTFLDPVIAMGSKVSHLPADQLPPLNDRDGAKYHTGWAFKHLDVFSGAKRRSMFLRLMRVFRLEYSVLALSICGYSLGSFASPIGIYQILFFLETRGAGAVIRPWFWIMWLVAGPMIQSFSFQWYIFIATRTLVRTEVLLTQLVFEHSLRIRLKAEAATDTKPTSTQGDAKLPRTESEASIVTTDTASVSTSGDVSEVASGSGRESSREGSEVSTVVPSQEPSDASSQTTLKASRNPKDNEVKAKQKEDTKKSDENLIGKINNLVTTDLNNITSGRDFLMIILYVPLQITLCLKSWV</sequence>
<evidence type="ECO:0000256" key="1">
    <source>
        <dbReference type="ARBA" id="ARBA00022692"/>
    </source>
</evidence>
<evidence type="ECO:0000256" key="5">
    <source>
        <dbReference type="ARBA" id="ARBA00023136"/>
    </source>
</evidence>
<feature type="transmembrane region" description="Helical" evidence="7">
    <location>
        <begin position="145"/>
        <end position="164"/>
    </location>
</feature>
<dbReference type="InterPro" id="IPR050173">
    <property type="entry name" value="ABC_transporter_C-like"/>
</dbReference>
<evidence type="ECO:0000256" key="7">
    <source>
        <dbReference type="SAM" id="Phobius"/>
    </source>
</evidence>
<evidence type="ECO:0000256" key="3">
    <source>
        <dbReference type="ARBA" id="ARBA00022840"/>
    </source>
</evidence>
<feature type="compositionally biased region" description="Basic and acidic residues" evidence="6">
    <location>
        <begin position="493"/>
        <end position="510"/>
    </location>
</feature>
<feature type="transmembrane region" description="Helical" evidence="7">
    <location>
        <begin position="39"/>
        <end position="58"/>
    </location>
</feature>
<keyword evidence="3" id="KW-0067">ATP-binding</keyword>
<organism evidence="8 9">
    <name type="scientific">Hebeloma cylindrosporum</name>
    <dbReference type="NCBI Taxonomy" id="76867"/>
    <lineage>
        <taxon>Eukaryota</taxon>
        <taxon>Fungi</taxon>
        <taxon>Dikarya</taxon>
        <taxon>Basidiomycota</taxon>
        <taxon>Agaricomycotina</taxon>
        <taxon>Agaricomycetes</taxon>
        <taxon>Agaricomycetidae</taxon>
        <taxon>Agaricales</taxon>
        <taxon>Agaricineae</taxon>
        <taxon>Hymenogastraceae</taxon>
        <taxon>Hebeloma</taxon>
    </lineage>
</organism>
<dbReference type="PANTHER" id="PTHR24223:SF356">
    <property type="entry name" value="ATP-BINDING CASSETTE TRANSPORTER ABC4"/>
    <property type="match status" value="1"/>
</dbReference>
<keyword evidence="5 7" id="KW-0472">Membrane</keyword>
<feature type="transmembrane region" description="Helical" evidence="7">
    <location>
        <begin position="171"/>
        <end position="188"/>
    </location>
</feature>
<dbReference type="InterPro" id="IPR036640">
    <property type="entry name" value="ABC1_TM_sf"/>
</dbReference>
<dbReference type="Gene3D" id="1.20.1560.10">
    <property type="entry name" value="ABC transporter type 1, transmembrane domain"/>
    <property type="match status" value="1"/>
</dbReference>
<dbReference type="Proteomes" id="UP000053424">
    <property type="component" value="Unassembled WGS sequence"/>
</dbReference>
<feature type="compositionally biased region" description="Polar residues" evidence="6">
    <location>
        <begin position="435"/>
        <end position="451"/>
    </location>
</feature>
<proteinExistence type="predicted"/>
<evidence type="ECO:0000313" key="8">
    <source>
        <dbReference type="EMBL" id="KIM40960.1"/>
    </source>
</evidence>
<feature type="transmembrane region" description="Helical" evidence="7">
    <location>
        <begin position="362"/>
        <end position="384"/>
    </location>
</feature>
<protein>
    <submittedName>
        <fullName evidence="8">Uncharacterized protein</fullName>
    </submittedName>
</protein>
<evidence type="ECO:0000256" key="6">
    <source>
        <dbReference type="SAM" id="MobiDB-lite"/>
    </source>
</evidence>
<dbReference type="EMBL" id="KN831781">
    <property type="protein sequence ID" value="KIM40960.1"/>
    <property type="molecule type" value="Genomic_DNA"/>
</dbReference>
<reference evidence="8 9" key="1">
    <citation type="submission" date="2014-04" db="EMBL/GenBank/DDBJ databases">
        <authorList>
            <consortium name="DOE Joint Genome Institute"/>
            <person name="Kuo A."/>
            <person name="Gay G."/>
            <person name="Dore J."/>
            <person name="Kohler A."/>
            <person name="Nagy L.G."/>
            <person name="Floudas D."/>
            <person name="Copeland A."/>
            <person name="Barry K.W."/>
            <person name="Cichocki N."/>
            <person name="Veneault-Fourrey C."/>
            <person name="LaButti K."/>
            <person name="Lindquist E.A."/>
            <person name="Lipzen A."/>
            <person name="Lundell T."/>
            <person name="Morin E."/>
            <person name="Murat C."/>
            <person name="Sun H."/>
            <person name="Tunlid A."/>
            <person name="Henrissat B."/>
            <person name="Grigoriev I.V."/>
            <person name="Hibbett D.S."/>
            <person name="Martin F."/>
            <person name="Nordberg H.P."/>
            <person name="Cantor M.N."/>
            <person name="Hua S.X."/>
        </authorList>
    </citation>
    <scope>NUCLEOTIDE SEQUENCE [LARGE SCALE GENOMIC DNA]</scope>
    <source>
        <strain evidence="9">h7</strain>
    </source>
</reference>
<dbReference type="GO" id="GO:0016020">
    <property type="term" value="C:membrane"/>
    <property type="evidence" value="ECO:0007669"/>
    <property type="project" value="InterPro"/>
</dbReference>
<keyword evidence="1 7" id="KW-0812">Transmembrane</keyword>
<keyword evidence="9" id="KW-1185">Reference proteome</keyword>
<keyword evidence="4 7" id="KW-1133">Transmembrane helix</keyword>
<feature type="compositionally biased region" description="Polar residues" evidence="6">
    <location>
        <begin position="475"/>
        <end position="490"/>
    </location>
</feature>
<dbReference type="STRING" id="686832.A0A0C3BWH1"/>
<dbReference type="HOGENOM" id="CLU_025690_0_0_1"/>
<feature type="transmembrane region" description="Helical" evidence="7">
    <location>
        <begin position="322"/>
        <end position="350"/>
    </location>
</feature>
<feature type="transmembrane region" description="Helical" evidence="7">
    <location>
        <begin position="104"/>
        <end position="125"/>
    </location>
</feature>
<accession>A0A0C3BWH1</accession>